<accession>A0A8I6SPV2</accession>
<evidence type="ECO:0000256" key="1">
    <source>
        <dbReference type="SAM" id="MobiDB-lite"/>
    </source>
</evidence>
<dbReference type="GO" id="GO:0005634">
    <property type="term" value="C:nucleus"/>
    <property type="evidence" value="ECO:0007669"/>
    <property type="project" value="TreeGrafter"/>
</dbReference>
<dbReference type="GeneID" id="106661148"/>
<reference evidence="2" key="1">
    <citation type="submission" date="2022-01" db="UniProtKB">
        <authorList>
            <consortium name="EnsemblMetazoa"/>
        </authorList>
    </citation>
    <scope>IDENTIFICATION</scope>
</reference>
<dbReference type="OrthoDB" id="6613809at2759"/>
<dbReference type="EnsemblMetazoa" id="XM_024230237.1">
    <property type="protein sequence ID" value="XP_024086005.1"/>
    <property type="gene ID" value="LOC106661148"/>
</dbReference>
<dbReference type="InterPro" id="IPR040031">
    <property type="entry name" value="Codanin-1"/>
</dbReference>
<dbReference type="KEGG" id="clec:106661148"/>
<dbReference type="CTD" id="46719"/>
<keyword evidence="3" id="KW-1185">Reference proteome</keyword>
<dbReference type="PANTHER" id="PTHR28678">
    <property type="entry name" value="CODANIN-1"/>
    <property type="match status" value="1"/>
</dbReference>
<dbReference type="RefSeq" id="XP_024086005.1">
    <property type="nucleotide sequence ID" value="XM_024230237.1"/>
</dbReference>
<dbReference type="GO" id="GO:0006325">
    <property type="term" value="P:chromatin organization"/>
    <property type="evidence" value="ECO:0007669"/>
    <property type="project" value="TreeGrafter"/>
</dbReference>
<evidence type="ECO:0000313" key="2">
    <source>
        <dbReference type="EnsemblMetazoa" id="XP_024086005.1"/>
    </source>
</evidence>
<feature type="region of interest" description="Disordered" evidence="1">
    <location>
        <begin position="119"/>
        <end position="138"/>
    </location>
</feature>
<dbReference type="AlphaFoldDB" id="A0A8I6SPV2"/>
<evidence type="ECO:0008006" key="4">
    <source>
        <dbReference type="Google" id="ProtNLM"/>
    </source>
</evidence>
<dbReference type="OMA" id="CEKTIPA"/>
<proteinExistence type="predicted"/>
<dbReference type="PANTHER" id="PTHR28678:SF1">
    <property type="entry name" value="CODANIN-1"/>
    <property type="match status" value="1"/>
</dbReference>
<protein>
    <recommendedName>
        <fullName evidence="4">Codanin-1</fullName>
    </recommendedName>
</protein>
<name>A0A8I6SPV2_CIMLE</name>
<organism evidence="2 3">
    <name type="scientific">Cimex lectularius</name>
    <name type="common">Bed bug</name>
    <name type="synonym">Acanthia lectularia</name>
    <dbReference type="NCBI Taxonomy" id="79782"/>
    <lineage>
        <taxon>Eukaryota</taxon>
        <taxon>Metazoa</taxon>
        <taxon>Ecdysozoa</taxon>
        <taxon>Arthropoda</taxon>
        <taxon>Hexapoda</taxon>
        <taxon>Insecta</taxon>
        <taxon>Pterygota</taxon>
        <taxon>Neoptera</taxon>
        <taxon>Paraneoptera</taxon>
        <taxon>Hemiptera</taxon>
        <taxon>Heteroptera</taxon>
        <taxon>Panheteroptera</taxon>
        <taxon>Cimicomorpha</taxon>
        <taxon>Cimicidae</taxon>
        <taxon>Cimex</taxon>
    </lineage>
</organism>
<evidence type="ECO:0000313" key="3">
    <source>
        <dbReference type="Proteomes" id="UP000494040"/>
    </source>
</evidence>
<sequence>MYKPSSPAFQLFVKLVKGDVIVGELLNWLQDVHSSTCEYTFLKDCEIKQVDFIRIFLFAIKSHVRNILRDRRAGISHSKKTCRKFSTDESQKANLDLLKSPQSRNEYYSPVAYDTNFPSLSGVKHRPKNESSTWSSKANFNQNSPNHLGVNPTLLGSPSDINKLTPKESNSCAMMAPWQLYTEKSIRGISPQLQTIICVYIEILNGQMCASITSELAFMMNVLCHKEFVFSNTKMLVAKPCIDVIKDLQFIKSKEECCIFAVEVLNSQRHILTYLDNVCLKSLSRNALDINQQFAVSLLKATSLPTDYNYINDLATLEACTKMLQNVDINLDESNVNNNTELVINEFHLLASEWQNNISLNINDFKLKVSTLVEKANQDSSTMTLLAEIFVRHLIRYAQFKDCVSDSYSDLNNSRKEKYVQLEKRLVQPRLDTKFEEYHKDDFDEAESFYKEFILLSLKVSPTLILFIKQSLILTYKELAFKMESNGNIPLYTLGSGWYFTTVKILQCLGKFLGFIEFVHYHQNTDKISKSVFDKQVNLRTQVHPPMEFSEILKKASENGTLILIVPWIVEYLMMCDMVALEVPYINHILITLMSIKVTLKIKGFSVSNSTRAIAFPLPLNRHCNNYPALIHLTRMSAVNMAYLAVTIGKLFNSSAFYEEKFYYLMDHNIAPIDIRDILNYQTLDNSNVITKGIFLETCKVFRQLKNITLSHVRSTNNSARHITPTSLTPASEQSPTQLKDKLEASFFSGYKGLSIIADFLSNRIAQICEKNITAIYKENSYTIAMFIQQQKITEELGVVQLDSKTRNMIDITINELNDVIKKEIKEIKENRLWPAFRLLHDPDLPPSAVATAEKLMAKKVDIKIENWIKQTFGTTEDIISRTIEECCDLKRLTKLHPYLEGDNISLTPSLLKLEELIYQVYFGKHEDLDVKKILPFLNSIVKDAMNCADNNEILSTLYTTSWDLLWCLVSRSPKLVTRDFIFGLIPLWKSIKSVTTSDNEKRILCPRNIRMAHLSQFQADIPATVALIFKCLIEKNFITVKEFEDQSLQLFHTSWQKEETHFITKLLEEIKTCLPQSDSSNGEGLLLEWALETSHQFDEDFD</sequence>
<dbReference type="Proteomes" id="UP000494040">
    <property type="component" value="Unassembled WGS sequence"/>
</dbReference>